<keyword evidence="10" id="KW-1133">Transmembrane helix</keyword>
<keyword evidence="15" id="KW-1185">Reference proteome</keyword>
<protein>
    <recommendedName>
        <fullName evidence="4">dolichyl-phosphate beta-glucosyltransferase</fullName>
        <ecNumber evidence="4">2.4.1.117</ecNumber>
    </recommendedName>
</protein>
<evidence type="ECO:0000256" key="6">
    <source>
        <dbReference type="ARBA" id="ARBA00022679"/>
    </source>
</evidence>
<dbReference type="Pfam" id="PF00535">
    <property type="entry name" value="Glycos_transf_2"/>
    <property type="match status" value="1"/>
</dbReference>
<feature type="domain" description="Glycosyltransferase 2-like" evidence="13">
    <location>
        <begin position="26"/>
        <end position="183"/>
    </location>
</feature>
<sequence length="278" mass="29635">MSAETGTYQAYRKWVTEKSTVPPRVSVVIPAYNEEWRILPTVGAIATHMCSRGEPWELIIADDGSTDTTVSLLQDLRFPNMTVLVAAKNTGKGDAVRRGMLAARGEFILFADADQSTPIEQFDNLMEKIDAGYDVVVGSRAAAGAAVSGKSALRKVLSKGLHVMVSVGFGIEIADTQCGFKLFTAPAARALFNLQVVDGFSFDLEVIYLAGRLGLSTAEVPVEWIDAPGSTVDAAKVSLQFVADLVKIKVHDLRGGYTVTGHSPVSRASSPASVASIK</sequence>
<organism evidence="14 15">
    <name type="scientific">Cryobacterium breve</name>
    <dbReference type="NCBI Taxonomy" id="1259258"/>
    <lineage>
        <taxon>Bacteria</taxon>
        <taxon>Bacillati</taxon>
        <taxon>Actinomycetota</taxon>
        <taxon>Actinomycetes</taxon>
        <taxon>Micrococcales</taxon>
        <taxon>Microbacteriaceae</taxon>
        <taxon>Cryobacterium</taxon>
    </lineage>
</organism>
<dbReference type="PANTHER" id="PTHR10859">
    <property type="entry name" value="GLYCOSYL TRANSFERASE"/>
    <property type="match status" value="1"/>
</dbReference>
<keyword evidence="8" id="KW-0256">Endoplasmic reticulum</keyword>
<dbReference type="InterPro" id="IPR001173">
    <property type="entry name" value="Glyco_trans_2-like"/>
</dbReference>
<evidence type="ECO:0000313" key="14">
    <source>
        <dbReference type="EMBL" id="WBM78884.1"/>
    </source>
</evidence>
<dbReference type="InterPro" id="IPR035518">
    <property type="entry name" value="DPG_synthase"/>
</dbReference>
<dbReference type="InterPro" id="IPR029044">
    <property type="entry name" value="Nucleotide-diphossugar_trans"/>
</dbReference>
<comment type="subcellular location">
    <subcellularLocation>
        <location evidence="1">Endoplasmic reticulum membrane</location>
        <topology evidence="1">Single-pass membrane protein</topology>
    </subcellularLocation>
</comment>
<evidence type="ECO:0000256" key="1">
    <source>
        <dbReference type="ARBA" id="ARBA00004389"/>
    </source>
</evidence>
<dbReference type="Gene3D" id="3.90.550.10">
    <property type="entry name" value="Spore Coat Polysaccharide Biosynthesis Protein SpsA, Chain A"/>
    <property type="match status" value="1"/>
</dbReference>
<evidence type="ECO:0000256" key="2">
    <source>
        <dbReference type="ARBA" id="ARBA00004922"/>
    </source>
</evidence>
<evidence type="ECO:0000256" key="4">
    <source>
        <dbReference type="ARBA" id="ARBA00012583"/>
    </source>
</evidence>
<dbReference type="Proteomes" id="UP001212421">
    <property type="component" value="Chromosome"/>
</dbReference>
<comment type="catalytic activity">
    <reaction evidence="12">
        <text>a di-trans,poly-cis-dolichyl phosphate + UDP-alpha-D-glucose = a di-trans,poly-cis-dolichyl beta-D-glucosyl phosphate + UDP</text>
        <dbReference type="Rhea" id="RHEA:15401"/>
        <dbReference type="Rhea" id="RHEA-COMP:19498"/>
        <dbReference type="Rhea" id="RHEA-COMP:19502"/>
        <dbReference type="ChEBI" id="CHEBI:57525"/>
        <dbReference type="ChEBI" id="CHEBI:57683"/>
        <dbReference type="ChEBI" id="CHEBI:58223"/>
        <dbReference type="ChEBI" id="CHEBI:58885"/>
        <dbReference type="EC" id="2.4.1.117"/>
    </reaction>
    <physiologicalReaction direction="left-to-right" evidence="12">
        <dbReference type="Rhea" id="RHEA:15402"/>
    </physiologicalReaction>
</comment>
<evidence type="ECO:0000256" key="8">
    <source>
        <dbReference type="ARBA" id="ARBA00022824"/>
    </source>
</evidence>
<keyword evidence="5" id="KW-0328">Glycosyltransferase</keyword>
<comment type="similarity">
    <text evidence="3">Belongs to the glycosyltransferase 2 family.</text>
</comment>
<dbReference type="EC" id="2.4.1.117" evidence="4"/>
<keyword evidence="11" id="KW-0472">Membrane</keyword>
<dbReference type="PANTHER" id="PTHR10859:SF91">
    <property type="entry name" value="DOLICHYL-PHOSPHATE BETA-GLUCOSYLTRANSFERASE"/>
    <property type="match status" value="1"/>
</dbReference>
<evidence type="ECO:0000256" key="3">
    <source>
        <dbReference type="ARBA" id="ARBA00006739"/>
    </source>
</evidence>
<evidence type="ECO:0000256" key="12">
    <source>
        <dbReference type="ARBA" id="ARBA00045097"/>
    </source>
</evidence>
<evidence type="ECO:0000313" key="15">
    <source>
        <dbReference type="Proteomes" id="UP001212421"/>
    </source>
</evidence>
<dbReference type="RefSeq" id="WP_281533367.1">
    <property type="nucleotide sequence ID" value="NZ_CP075584.1"/>
</dbReference>
<evidence type="ECO:0000256" key="5">
    <source>
        <dbReference type="ARBA" id="ARBA00022676"/>
    </source>
</evidence>
<dbReference type="CDD" id="cd04188">
    <property type="entry name" value="DPG_synthase"/>
    <property type="match status" value="1"/>
</dbReference>
<dbReference type="EMBL" id="CP075584">
    <property type="protein sequence ID" value="WBM78884.1"/>
    <property type="molecule type" value="Genomic_DNA"/>
</dbReference>
<proteinExistence type="inferred from homology"/>
<comment type="pathway">
    <text evidence="2">Protein modification; protein glycosylation.</text>
</comment>
<gene>
    <name evidence="14" type="ORF">KIV56_09795</name>
</gene>
<evidence type="ECO:0000256" key="11">
    <source>
        <dbReference type="ARBA" id="ARBA00023136"/>
    </source>
</evidence>
<evidence type="ECO:0000259" key="13">
    <source>
        <dbReference type="Pfam" id="PF00535"/>
    </source>
</evidence>
<keyword evidence="9" id="KW-0735">Signal-anchor</keyword>
<evidence type="ECO:0000256" key="10">
    <source>
        <dbReference type="ARBA" id="ARBA00022989"/>
    </source>
</evidence>
<reference evidence="14 15" key="1">
    <citation type="submission" date="2021-05" db="EMBL/GenBank/DDBJ databases">
        <authorList>
            <person name="Kumar R."/>
            <person name="Kumar A."/>
            <person name="Mukhia S."/>
        </authorList>
    </citation>
    <scope>NUCLEOTIDE SEQUENCE [LARGE SCALE GENOMIC DNA]</scope>
    <source>
        <strain evidence="14 15">ERMR7:08</strain>
    </source>
</reference>
<keyword evidence="6" id="KW-0808">Transferase</keyword>
<name>A0ABY7NBE4_9MICO</name>
<evidence type="ECO:0000256" key="9">
    <source>
        <dbReference type="ARBA" id="ARBA00022968"/>
    </source>
</evidence>
<accession>A0ABY7NBE4</accession>
<evidence type="ECO:0000256" key="7">
    <source>
        <dbReference type="ARBA" id="ARBA00022692"/>
    </source>
</evidence>
<dbReference type="SUPFAM" id="SSF53448">
    <property type="entry name" value="Nucleotide-diphospho-sugar transferases"/>
    <property type="match status" value="1"/>
</dbReference>
<keyword evidence="7" id="KW-0812">Transmembrane</keyword>